<comment type="caution">
    <text evidence="3">The sequence shown here is derived from an EMBL/GenBank/DDBJ whole genome shotgun (WGS) entry which is preliminary data.</text>
</comment>
<evidence type="ECO:0000313" key="4">
    <source>
        <dbReference type="Proteomes" id="UP000698924"/>
    </source>
</evidence>
<dbReference type="EMBL" id="JACJMO010000025">
    <property type="protein sequence ID" value="MBM6858440.1"/>
    <property type="molecule type" value="Genomic_DNA"/>
</dbReference>
<keyword evidence="1" id="KW-0812">Transmembrane</keyword>
<organism evidence="3 4">
    <name type="scientific">Caecibacteroides pullorum</name>
    <dbReference type="NCBI Taxonomy" id="2725562"/>
    <lineage>
        <taxon>Bacteria</taxon>
        <taxon>Pseudomonadati</taxon>
        <taxon>Bacteroidota</taxon>
        <taxon>Bacteroidia</taxon>
        <taxon>Bacteroidales</taxon>
        <taxon>Bacteroidaceae</taxon>
        <taxon>Caecibacteroides</taxon>
    </lineage>
</organism>
<keyword evidence="2" id="KW-0732">Signal</keyword>
<dbReference type="Proteomes" id="UP000698924">
    <property type="component" value="Unassembled WGS sequence"/>
</dbReference>
<dbReference type="RefSeq" id="WP_204972861.1">
    <property type="nucleotide sequence ID" value="NZ_JAAZTS010000024.1"/>
</dbReference>
<name>A0AA40ZWW0_9BACT</name>
<sequence>MKYIIQILFFVSLSFGAKAQEMHNAYAVMECISVSGESLQAKFQQSYKPTASDGVVTGKGILDYKQTAYWKKHKRLRKYAWAALGLGVCGTVVGWIGEAGNTAHTNSNWKEDGKVWDVILVAGIGLTASSIPLFVFSHKNKRKAKETVEFSFRSSNIHWVSPNGMKQAQRVLGLCISF</sequence>
<dbReference type="AlphaFoldDB" id="A0AA40ZWW0"/>
<keyword evidence="1" id="KW-0472">Membrane</keyword>
<evidence type="ECO:0000256" key="2">
    <source>
        <dbReference type="SAM" id="SignalP"/>
    </source>
</evidence>
<evidence type="ECO:0000256" key="1">
    <source>
        <dbReference type="SAM" id="Phobius"/>
    </source>
</evidence>
<gene>
    <name evidence="3" type="ORF">H6D15_12660</name>
</gene>
<feature type="transmembrane region" description="Helical" evidence="1">
    <location>
        <begin position="79"/>
        <end position="96"/>
    </location>
</feature>
<evidence type="ECO:0000313" key="3">
    <source>
        <dbReference type="EMBL" id="MBM6858440.1"/>
    </source>
</evidence>
<keyword evidence="1" id="KW-1133">Transmembrane helix</keyword>
<reference evidence="3 4" key="1">
    <citation type="journal article" date="2021" name="Sci. Rep.">
        <title>The distribution of antibiotic resistance genes in chicken gut microbiota commensals.</title>
        <authorList>
            <person name="Juricova H."/>
            <person name="Matiasovicova J."/>
            <person name="Kubasova T."/>
            <person name="Cejkova D."/>
            <person name="Rychlik I."/>
        </authorList>
    </citation>
    <scope>NUCLEOTIDE SEQUENCE [LARGE SCALE GENOMIC DNA]</scope>
    <source>
        <strain evidence="3 4">An421</strain>
    </source>
</reference>
<protein>
    <submittedName>
        <fullName evidence="3">Uncharacterized protein</fullName>
    </submittedName>
</protein>
<proteinExistence type="predicted"/>
<feature type="chain" id="PRO_5041384734" evidence="2">
    <location>
        <begin position="20"/>
        <end position="178"/>
    </location>
</feature>
<feature type="signal peptide" evidence="2">
    <location>
        <begin position="1"/>
        <end position="19"/>
    </location>
</feature>
<accession>A0AA40ZWW0</accession>
<keyword evidence="4" id="KW-1185">Reference proteome</keyword>
<feature type="transmembrane region" description="Helical" evidence="1">
    <location>
        <begin position="116"/>
        <end position="136"/>
    </location>
</feature>